<protein>
    <submittedName>
        <fullName evidence="2">Uncharacterized protein</fullName>
    </submittedName>
</protein>
<dbReference type="RefSeq" id="WP_198063452.1">
    <property type="nucleotide sequence ID" value="NZ_CP065856.1"/>
</dbReference>
<dbReference type="Proteomes" id="UP000595001">
    <property type="component" value="Chromosome"/>
</dbReference>
<evidence type="ECO:0000256" key="1">
    <source>
        <dbReference type="SAM" id="Phobius"/>
    </source>
</evidence>
<name>A0A7U3WAP4_9EURY</name>
<reference evidence="2 3" key="1">
    <citation type="submission" date="2020-12" db="EMBL/GenBank/DDBJ databases">
        <title>Halosimplex halophilum sp. nov. and Halosimplex salinum sp. nov., two new members of the genus Halosimplex.</title>
        <authorList>
            <person name="Cui H.L."/>
        </authorList>
    </citation>
    <scope>NUCLEOTIDE SEQUENCE [LARGE SCALE GENOMIC DNA]</scope>
    <source>
        <strain evidence="2 3">YGH94</strain>
    </source>
</reference>
<sequence>MATKPAQPLTDDGKLLFGAGFVFGVMVTLVLLAVVVAVAASNGGSIPTTVLATVVGGVVFAGIVGSGLFLLAFPENRTRIPVEDIDFGIGDEE</sequence>
<proteinExistence type="predicted"/>
<gene>
    <name evidence="2" type="ORF">I7X12_08820</name>
</gene>
<keyword evidence="3" id="KW-1185">Reference proteome</keyword>
<accession>A0A7U3WAP4</accession>
<evidence type="ECO:0000313" key="2">
    <source>
        <dbReference type="EMBL" id="QPV64689.1"/>
    </source>
</evidence>
<keyword evidence="1" id="KW-0472">Membrane</keyword>
<dbReference type="EMBL" id="CP065856">
    <property type="protein sequence ID" value="QPV64689.1"/>
    <property type="molecule type" value="Genomic_DNA"/>
</dbReference>
<evidence type="ECO:0000313" key="3">
    <source>
        <dbReference type="Proteomes" id="UP000595001"/>
    </source>
</evidence>
<feature type="transmembrane region" description="Helical" evidence="1">
    <location>
        <begin position="50"/>
        <end position="73"/>
    </location>
</feature>
<dbReference type="AlphaFoldDB" id="A0A7U3WAP4"/>
<keyword evidence="1" id="KW-1133">Transmembrane helix</keyword>
<keyword evidence="1" id="KW-0812">Transmembrane</keyword>
<feature type="transmembrane region" description="Helical" evidence="1">
    <location>
        <begin position="15"/>
        <end position="38"/>
    </location>
</feature>
<organism evidence="2 3">
    <name type="scientific">Halosimplex litoreum</name>
    <dbReference type="NCBI Taxonomy" id="1198301"/>
    <lineage>
        <taxon>Archaea</taxon>
        <taxon>Methanobacteriati</taxon>
        <taxon>Methanobacteriota</taxon>
        <taxon>Stenosarchaea group</taxon>
        <taxon>Halobacteria</taxon>
        <taxon>Halobacteriales</taxon>
        <taxon>Haloarculaceae</taxon>
        <taxon>Halosimplex</taxon>
    </lineage>
</organism>
<dbReference type="KEGG" id="hlt:I7X12_08820"/>
<dbReference type="GeneID" id="60588591"/>